<evidence type="ECO:0000256" key="3">
    <source>
        <dbReference type="ARBA" id="ARBA00022729"/>
    </source>
</evidence>
<dbReference type="EMBL" id="SLXB01000026">
    <property type="protein sequence ID" value="TCO88384.1"/>
    <property type="molecule type" value="Genomic_DNA"/>
</dbReference>
<dbReference type="AlphaFoldDB" id="A0A4R2LNF0"/>
<evidence type="ECO:0000256" key="5">
    <source>
        <dbReference type="ARBA" id="ARBA00023237"/>
    </source>
</evidence>
<sequence length="477" mass="54676">MMAKIQKIRGILGILFLSLLSISCQDWLDVSPKSEVKYDDLFSYKNGFKDQLTGIYTALCADNLYGANLTFGMADALGQQYVWKQEAGTYYHLHRFEYENTTSRGVINNVWSSMYNAIANINIFLQGIDEHRGVLSEVEENVYEGEAYALRAFLHFDLLRWFGKSYVSGAGEKAIPYVKGVSKEVTPLSTVSECIDLVIEDLKRALDLLAVDPIKTGDSATNFLGTRDFHFNYYATCALLARAYLYKNDKSNALRCAHEVIESNKYPWVESTNVTTNTRETRDGIFKSECIFTLNNTRLKSLTERFLKEGESNTVGNLLIMSPEVCAEIFETNLYGFDWRYNYYFETLSSYYLGSTKLWQFSSNYNNRQPLLRISEMWLIAAECAATKKDAVNCINTLRRHRGFDEGGMLAEEGTTDVMLKTIIGKEYRKEFIGEGQWFLYCKRLDIEEIPNVTVPFSKGFYILPMPDQEKEYGSRK</sequence>
<name>A0A4R2LNF0_9BACE</name>
<evidence type="ECO:0000259" key="7">
    <source>
        <dbReference type="Pfam" id="PF14322"/>
    </source>
</evidence>
<dbReference type="Pfam" id="PF14322">
    <property type="entry name" value="SusD-like_3"/>
    <property type="match status" value="1"/>
</dbReference>
<gene>
    <name evidence="8" type="ORF">EV202_12644</name>
</gene>
<evidence type="ECO:0000259" key="6">
    <source>
        <dbReference type="Pfam" id="PF07980"/>
    </source>
</evidence>
<feature type="domain" description="SusD-like N-terminal" evidence="7">
    <location>
        <begin position="26"/>
        <end position="245"/>
    </location>
</feature>
<evidence type="ECO:0000313" key="9">
    <source>
        <dbReference type="Proteomes" id="UP000295600"/>
    </source>
</evidence>
<dbReference type="RefSeq" id="WP_131927246.1">
    <property type="nucleotide sequence ID" value="NZ_SLXB01000026.1"/>
</dbReference>
<keyword evidence="5" id="KW-0998">Cell outer membrane</keyword>
<dbReference type="InterPro" id="IPR012944">
    <property type="entry name" value="SusD_RagB_dom"/>
</dbReference>
<comment type="similarity">
    <text evidence="2">Belongs to the SusD family.</text>
</comment>
<evidence type="ECO:0000256" key="2">
    <source>
        <dbReference type="ARBA" id="ARBA00006275"/>
    </source>
</evidence>
<dbReference type="Gene3D" id="1.25.40.390">
    <property type="match status" value="1"/>
</dbReference>
<comment type="caution">
    <text evidence="8">The sequence shown here is derived from an EMBL/GenBank/DDBJ whole genome shotgun (WGS) entry which is preliminary data.</text>
</comment>
<dbReference type="PROSITE" id="PS51257">
    <property type="entry name" value="PROKAR_LIPOPROTEIN"/>
    <property type="match status" value="1"/>
</dbReference>
<evidence type="ECO:0000256" key="1">
    <source>
        <dbReference type="ARBA" id="ARBA00004442"/>
    </source>
</evidence>
<dbReference type="Proteomes" id="UP000295600">
    <property type="component" value="Unassembled WGS sequence"/>
</dbReference>
<dbReference type="InterPro" id="IPR011990">
    <property type="entry name" value="TPR-like_helical_dom_sf"/>
</dbReference>
<keyword evidence="3" id="KW-0732">Signal</keyword>
<comment type="subcellular location">
    <subcellularLocation>
        <location evidence="1">Cell outer membrane</location>
    </subcellularLocation>
</comment>
<protein>
    <submittedName>
        <fullName evidence="8">SusD-like starch-binding protein associating with outer membrane</fullName>
    </submittedName>
</protein>
<proteinExistence type="inferred from homology"/>
<dbReference type="Pfam" id="PF07980">
    <property type="entry name" value="SusD_RagB"/>
    <property type="match status" value="1"/>
</dbReference>
<feature type="domain" description="RagB/SusD" evidence="6">
    <location>
        <begin position="360"/>
        <end position="439"/>
    </location>
</feature>
<accession>A0A4R2LNF0</accession>
<dbReference type="SUPFAM" id="SSF48452">
    <property type="entry name" value="TPR-like"/>
    <property type="match status" value="1"/>
</dbReference>
<evidence type="ECO:0000256" key="4">
    <source>
        <dbReference type="ARBA" id="ARBA00023136"/>
    </source>
</evidence>
<reference evidence="8 9" key="1">
    <citation type="submission" date="2019-03" db="EMBL/GenBank/DDBJ databases">
        <title>Genomic Encyclopedia of Type Strains, Phase IV (KMG-IV): sequencing the most valuable type-strain genomes for metagenomic binning, comparative biology and taxonomic classification.</title>
        <authorList>
            <person name="Goeker M."/>
        </authorList>
    </citation>
    <scope>NUCLEOTIDE SEQUENCE [LARGE SCALE GENOMIC DNA]</scope>
    <source>
        <strain evidence="8 9">DSM 23917</strain>
    </source>
</reference>
<dbReference type="InterPro" id="IPR033985">
    <property type="entry name" value="SusD-like_N"/>
</dbReference>
<organism evidence="8 9">
    <name type="scientific">Prevotella heparinolytica</name>
    <dbReference type="NCBI Taxonomy" id="28113"/>
    <lineage>
        <taxon>Bacteria</taxon>
        <taxon>Pseudomonadati</taxon>
        <taxon>Bacteroidota</taxon>
        <taxon>Bacteroidia</taxon>
        <taxon>Bacteroidales</taxon>
        <taxon>Bacteroidaceae</taxon>
        <taxon>Bacteroides</taxon>
    </lineage>
</organism>
<dbReference type="GO" id="GO:0009279">
    <property type="term" value="C:cell outer membrane"/>
    <property type="evidence" value="ECO:0007669"/>
    <property type="project" value="UniProtKB-SubCell"/>
</dbReference>
<keyword evidence="4" id="KW-0472">Membrane</keyword>
<evidence type="ECO:0000313" key="8">
    <source>
        <dbReference type="EMBL" id="TCO88384.1"/>
    </source>
</evidence>